<dbReference type="PANTHER" id="PTHR44051">
    <property type="entry name" value="GLUTATHIONE S-TRANSFERASE-RELATED"/>
    <property type="match status" value="1"/>
</dbReference>
<gene>
    <name evidence="6" type="ORF">ATNIH1004_000257</name>
    <name evidence="7" type="ORF">EYZ11_008324</name>
</gene>
<dbReference type="GO" id="GO:0004364">
    <property type="term" value="F:glutathione transferase activity"/>
    <property type="evidence" value="ECO:0007669"/>
    <property type="project" value="UniProtKB-EC"/>
</dbReference>
<evidence type="ECO:0000256" key="1">
    <source>
        <dbReference type="ARBA" id="ARBA00007409"/>
    </source>
</evidence>
<dbReference type="Gene3D" id="3.40.30.10">
    <property type="entry name" value="Glutaredoxin"/>
    <property type="match status" value="1"/>
</dbReference>
<dbReference type="InterPro" id="IPR040079">
    <property type="entry name" value="Glutathione_S-Trfase"/>
</dbReference>
<dbReference type="EMBL" id="QUQM01000002">
    <property type="protein sequence ID" value="KAA8651375.1"/>
    <property type="molecule type" value="Genomic_DNA"/>
</dbReference>
<dbReference type="SFLD" id="SFLDG00358">
    <property type="entry name" value="Main_(cytGST)"/>
    <property type="match status" value="1"/>
</dbReference>
<dbReference type="FunFam" id="3.40.30.10:FF:000156">
    <property type="entry name" value="Glutathione S-transferase 1"/>
    <property type="match status" value="1"/>
</dbReference>
<evidence type="ECO:0000313" key="9">
    <source>
        <dbReference type="Proteomes" id="UP000324241"/>
    </source>
</evidence>
<protein>
    <recommendedName>
        <fullName evidence="2">glutathione transferase</fullName>
        <ecNumber evidence="2">2.5.1.18</ecNumber>
    </recommendedName>
</protein>
<dbReference type="Pfam" id="PF02798">
    <property type="entry name" value="GST_N"/>
    <property type="match status" value="1"/>
</dbReference>
<dbReference type="RefSeq" id="XP_033430736.1">
    <property type="nucleotide sequence ID" value="XM_033564979.1"/>
</dbReference>
<dbReference type="Gene3D" id="1.20.1050.10">
    <property type="match status" value="1"/>
</dbReference>
<evidence type="ECO:0000259" key="5">
    <source>
        <dbReference type="PROSITE" id="PS50404"/>
    </source>
</evidence>
<dbReference type="STRING" id="1220188.A0A4S3JCW2"/>
<dbReference type="PANTHER" id="PTHR44051:SF9">
    <property type="entry name" value="GLUTATHIONE S-TRANSFERASE 1"/>
    <property type="match status" value="1"/>
</dbReference>
<dbReference type="PROSITE" id="PS50404">
    <property type="entry name" value="GST_NTER"/>
    <property type="match status" value="1"/>
</dbReference>
<evidence type="ECO:0000256" key="4">
    <source>
        <dbReference type="ARBA" id="ARBA00047960"/>
    </source>
</evidence>
<dbReference type="SFLD" id="SFLDS00019">
    <property type="entry name" value="Glutathione_Transferase_(cytos"/>
    <property type="match status" value="1"/>
</dbReference>
<name>A0A4S3JCW2_9EURO</name>
<evidence type="ECO:0000313" key="6">
    <source>
        <dbReference type="EMBL" id="KAA8651375.1"/>
    </source>
</evidence>
<dbReference type="Pfam" id="PF13410">
    <property type="entry name" value="GST_C_2"/>
    <property type="match status" value="1"/>
</dbReference>
<organism evidence="7 8">
    <name type="scientific">Aspergillus tanneri</name>
    <dbReference type="NCBI Taxonomy" id="1220188"/>
    <lineage>
        <taxon>Eukaryota</taxon>
        <taxon>Fungi</taxon>
        <taxon>Dikarya</taxon>
        <taxon>Ascomycota</taxon>
        <taxon>Pezizomycotina</taxon>
        <taxon>Eurotiomycetes</taxon>
        <taxon>Eurotiomycetidae</taxon>
        <taxon>Eurotiales</taxon>
        <taxon>Aspergillaceae</taxon>
        <taxon>Aspergillus</taxon>
        <taxon>Aspergillus subgen. Circumdati</taxon>
    </lineage>
</organism>
<comment type="similarity">
    <text evidence="1">Belongs to the GST superfamily.</text>
</comment>
<evidence type="ECO:0000313" key="8">
    <source>
        <dbReference type="Proteomes" id="UP000308092"/>
    </source>
</evidence>
<dbReference type="InterPro" id="IPR004045">
    <property type="entry name" value="Glutathione_S-Trfase_N"/>
</dbReference>
<evidence type="ECO:0000256" key="3">
    <source>
        <dbReference type="ARBA" id="ARBA00022679"/>
    </source>
</evidence>
<evidence type="ECO:0000256" key="2">
    <source>
        <dbReference type="ARBA" id="ARBA00012452"/>
    </source>
</evidence>
<dbReference type="EMBL" id="SOSA01000352">
    <property type="protein sequence ID" value="THC92197.1"/>
    <property type="molecule type" value="Genomic_DNA"/>
</dbReference>
<dbReference type="CDD" id="cd03046">
    <property type="entry name" value="GST_N_GTT1_like"/>
    <property type="match status" value="1"/>
</dbReference>
<evidence type="ECO:0000313" key="7">
    <source>
        <dbReference type="EMBL" id="THC92197.1"/>
    </source>
</evidence>
<dbReference type="GeneID" id="54322959"/>
<reference evidence="7 8" key="1">
    <citation type="submission" date="2019-03" db="EMBL/GenBank/DDBJ databases">
        <title>The genome sequence of a newly discovered highly antifungal drug resistant Aspergillus species, Aspergillus tanneri NIH 1004.</title>
        <authorList>
            <person name="Mounaud S."/>
            <person name="Singh I."/>
            <person name="Joardar V."/>
            <person name="Pakala S."/>
            <person name="Pakala S."/>
            <person name="Venepally P."/>
            <person name="Hoover J."/>
            <person name="Nierman W."/>
            <person name="Chung J."/>
            <person name="Losada L."/>
        </authorList>
    </citation>
    <scope>NUCLEOTIDE SEQUENCE [LARGE SCALE GENOMIC DNA]</scope>
    <source>
        <strain evidence="7 8">NIH1004</strain>
    </source>
</reference>
<dbReference type="SUPFAM" id="SSF47616">
    <property type="entry name" value="GST C-terminal domain-like"/>
    <property type="match status" value="1"/>
</dbReference>
<comment type="caution">
    <text evidence="7">The sequence shown here is derived from an EMBL/GenBank/DDBJ whole genome shotgun (WGS) entry which is preliminary data.</text>
</comment>
<sequence length="259" mass="29188">MNNMTDNNKGAKITLYWLNKSRSHRILWLLEELGLSYELKIFQRDSEMMAPPELKKIHPLGKSPVVTIETANSDKPLVLAESGAITEYLCDHFGGDKLVPKRYVEGKEGHIGAESEAWVRYRYFMHYCEGSLMPFLVFQLVVDTVKKAPGVPFFIKPIPRLVASKIESVFVSRNLFANFDFLEGQLRTAPNGGSFLCGKELTAADIMMSFPVIAASTRGPLNEKYPMLKAYADRLQQQEGYKRAVAKVEEVNGKFEASL</sequence>
<dbReference type="OrthoDB" id="2098326at2759"/>
<keyword evidence="3" id="KW-0808">Transferase</keyword>
<dbReference type="SUPFAM" id="SSF52833">
    <property type="entry name" value="Thioredoxin-like"/>
    <property type="match status" value="1"/>
</dbReference>
<proteinExistence type="inferred from homology"/>
<accession>A0A4S3JCW2</accession>
<dbReference type="GO" id="GO:0004602">
    <property type="term" value="F:glutathione peroxidase activity"/>
    <property type="evidence" value="ECO:0007669"/>
    <property type="project" value="UniProtKB-ARBA"/>
</dbReference>
<dbReference type="Proteomes" id="UP000324241">
    <property type="component" value="Unassembled WGS sequence"/>
</dbReference>
<dbReference type="EC" id="2.5.1.18" evidence="2"/>
<dbReference type="CDD" id="cd03189">
    <property type="entry name" value="GST_C_GTT1_like"/>
    <property type="match status" value="1"/>
</dbReference>
<dbReference type="VEuPathDB" id="FungiDB:EYZ11_008324"/>
<dbReference type="InterPro" id="IPR036249">
    <property type="entry name" value="Thioredoxin-like_sf"/>
</dbReference>
<feature type="domain" description="GST N-terminal" evidence="5">
    <location>
        <begin position="10"/>
        <end position="97"/>
    </location>
</feature>
<comment type="catalytic activity">
    <reaction evidence="4">
        <text>RX + glutathione = an S-substituted glutathione + a halide anion + H(+)</text>
        <dbReference type="Rhea" id="RHEA:16437"/>
        <dbReference type="ChEBI" id="CHEBI:15378"/>
        <dbReference type="ChEBI" id="CHEBI:16042"/>
        <dbReference type="ChEBI" id="CHEBI:17792"/>
        <dbReference type="ChEBI" id="CHEBI:57925"/>
        <dbReference type="ChEBI" id="CHEBI:90779"/>
        <dbReference type="EC" id="2.5.1.18"/>
    </reaction>
</comment>
<dbReference type="AlphaFoldDB" id="A0A4S3JCW2"/>
<dbReference type="InterPro" id="IPR036282">
    <property type="entry name" value="Glutathione-S-Trfase_C_sf"/>
</dbReference>
<keyword evidence="8" id="KW-1185">Reference proteome</keyword>
<dbReference type="Proteomes" id="UP000308092">
    <property type="component" value="Unassembled WGS sequence"/>
</dbReference>
<reference evidence="6 9" key="2">
    <citation type="submission" date="2019-08" db="EMBL/GenBank/DDBJ databases">
        <title>The genome sequence of a newly discovered highly antifungal drug resistant Aspergillus species, Aspergillus tanneri NIH 1004.</title>
        <authorList>
            <person name="Mounaud S."/>
            <person name="Singh I."/>
            <person name="Joardar V."/>
            <person name="Pakala S."/>
            <person name="Pakala S."/>
            <person name="Venepally P."/>
            <person name="Chung J.K."/>
            <person name="Losada L."/>
            <person name="Nierman W.C."/>
        </authorList>
    </citation>
    <scope>NUCLEOTIDE SEQUENCE [LARGE SCALE GENOMIC DNA]</scope>
    <source>
        <strain evidence="6 9">NIH1004</strain>
    </source>
</reference>
<dbReference type="GO" id="GO:0005737">
    <property type="term" value="C:cytoplasm"/>
    <property type="evidence" value="ECO:0007669"/>
    <property type="project" value="UniProtKB-ARBA"/>
</dbReference>